<proteinExistence type="predicted"/>
<dbReference type="InterPro" id="IPR026741">
    <property type="entry name" value="SNO"/>
</dbReference>
<dbReference type="Proteomes" id="UP001054857">
    <property type="component" value="Unassembled WGS sequence"/>
</dbReference>
<comment type="caution">
    <text evidence="2">The sequence shown here is derived from an EMBL/GenBank/DDBJ whole genome shotgun (WGS) entry which is preliminary data.</text>
</comment>
<keyword evidence="3" id="KW-1185">Reference proteome</keyword>
<feature type="non-terminal residue" evidence="2">
    <location>
        <position position="164"/>
    </location>
</feature>
<dbReference type="GO" id="GO:0031490">
    <property type="term" value="F:chromatin DNA binding"/>
    <property type="evidence" value="ECO:0007669"/>
    <property type="project" value="TreeGrafter"/>
</dbReference>
<dbReference type="PANTHER" id="PTHR12706:SF33">
    <property type="entry name" value="PROTEIN WITH HELICASE_C DOMAIN"/>
    <property type="match status" value="1"/>
</dbReference>
<dbReference type="EMBL" id="BMAR01000018">
    <property type="protein sequence ID" value="GFR47433.1"/>
    <property type="molecule type" value="Genomic_DNA"/>
</dbReference>
<evidence type="ECO:0000313" key="3">
    <source>
        <dbReference type="Proteomes" id="UP001054857"/>
    </source>
</evidence>
<name>A0AAD3HNR2_9CHLO</name>
<reference evidence="2 3" key="1">
    <citation type="journal article" date="2021" name="Sci. Rep.">
        <title>Genome sequencing of the multicellular alga Astrephomene provides insights into convergent evolution of germ-soma differentiation.</title>
        <authorList>
            <person name="Yamashita S."/>
            <person name="Yamamoto K."/>
            <person name="Matsuzaki R."/>
            <person name="Suzuki S."/>
            <person name="Yamaguchi H."/>
            <person name="Hirooka S."/>
            <person name="Minakuchi Y."/>
            <person name="Miyagishima S."/>
            <person name="Kawachi M."/>
            <person name="Toyoda A."/>
            <person name="Nozaki H."/>
        </authorList>
    </citation>
    <scope>NUCLEOTIDE SEQUENCE [LARGE SCALE GENOMIC DNA]</scope>
    <source>
        <strain evidence="2 3">NIES-4017</strain>
    </source>
</reference>
<dbReference type="AlphaFoldDB" id="A0AAD3HNR2"/>
<feature type="domain" description="Strawberry notch AAA" evidence="1">
    <location>
        <begin position="35"/>
        <end position="151"/>
    </location>
</feature>
<dbReference type="GO" id="GO:0042393">
    <property type="term" value="F:histone binding"/>
    <property type="evidence" value="ECO:0007669"/>
    <property type="project" value="TreeGrafter"/>
</dbReference>
<organism evidence="2 3">
    <name type="scientific">Astrephomene gubernaculifera</name>
    <dbReference type="NCBI Taxonomy" id="47775"/>
    <lineage>
        <taxon>Eukaryota</taxon>
        <taxon>Viridiplantae</taxon>
        <taxon>Chlorophyta</taxon>
        <taxon>core chlorophytes</taxon>
        <taxon>Chlorophyceae</taxon>
        <taxon>CS clade</taxon>
        <taxon>Chlamydomonadales</taxon>
        <taxon>Astrephomenaceae</taxon>
        <taxon>Astrephomene</taxon>
    </lineage>
</organism>
<dbReference type="PANTHER" id="PTHR12706">
    <property type="entry name" value="STRAWBERRY NOTCH-RELATED"/>
    <property type="match status" value="1"/>
</dbReference>
<dbReference type="Pfam" id="PF13872">
    <property type="entry name" value="AAA_34"/>
    <property type="match status" value="1"/>
</dbReference>
<dbReference type="GO" id="GO:0006355">
    <property type="term" value="P:regulation of DNA-templated transcription"/>
    <property type="evidence" value="ECO:0007669"/>
    <property type="project" value="InterPro"/>
</dbReference>
<protein>
    <recommendedName>
        <fullName evidence="1">Strawberry notch AAA domain-containing protein</fullName>
    </recommendedName>
</protein>
<gene>
    <name evidence="2" type="ORF">Agub_g9153</name>
</gene>
<dbReference type="InterPro" id="IPR039187">
    <property type="entry name" value="SNO_AAA"/>
</dbReference>
<accession>A0AAD3HNR2</accession>
<evidence type="ECO:0000259" key="1">
    <source>
        <dbReference type="Pfam" id="PF13872"/>
    </source>
</evidence>
<evidence type="ECO:0000313" key="2">
    <source>
        <dbReference type="EMBL" id="GFR47433.1"/>
    </source>
</evidence>
<dbReference type="GO" id="GO:0005634">
    <property type="term" value="C:nucleus"/>
    <property type="evidence" value="ECO:0007669"/>
    <property type="project" value="TreeGrafter"/>
</dbReference>
<sequence length="164" mass="17271">MAAAVEVGDEGLAESATKQVFSSYVCRTITDRGLPHPGDVAEASSLAAVPLPPTSYPLWDSLPSELVRSGKLSRLQLEGVLYACSKHCEILPSGERAGFFIGDGAGVGKGRQIAGVVLDNFARGRRRALWLSTSSDLHADAQRDLRDLGASLPLLANLGALDRG</sequence>